<dbReference type="Gene3D" id="3.90.550.10">
    <property type="entry name" value="Spore Coat Polysaccharide Biosynthesis Protein SpsA, Chain A"/>
    <property type="match status" value="1"/>
</dbReference>
<sequence>MSQIKTVSIITPCYNGEKFVHRLLDSVLDQTYSSIEHIFIDDGSIDKTAEVINNYIPKYEKRGFKLIYVYQENAKAAAALNSGLKLFTGEYLTWPDSDDYYRSSDAISIMVNAFENLSNDYGIVRCDAMLTEENTLQAINTFSDKYSYVKKEKLFEDCLFEIDFWFTPGCYLTSASVLDSVIKNRDIFVNFDGQNWQMFLPILYRYKCFYIDKPLFNYLIRSDSYCNQPISFELSLKRTFIHEEIIFETLKRINFKKDELEFYNLQIKKKYLYKRYSLSCLYGETEEINKFYKEIKSNFLDNRPIRFLNFVLGILNNKSILLNKLFVRLINILN</sequence>
<dbReference type="SUPFAM" id="SSF53448">
    <property type="entry name" value="Nucleotide-diphospho-sugar transferases"/>
    <property type="match status" value="1"/>
</dbReference>
<protein>
    <recommendedName>
        <fullName evidence="1">Glycosyltransferase 2-like domain-containing protein</fullName>
    </recommendedName>
</protein>
<dbReference type="PANTHER" id="PTHR22916:SF3">
    <property type="entry name" value="UDP-GLCNAC:BETAGAL BETA-1,3-N-ACETYLGLUCOSAMINYLTRANSFERASE-LIKE PROTEIN 1"/>
    <property type="match status" value="1"/>
</dbReference>
<reference evidence="3" key="1">
    <citation type="journal article" date="2019" name="Int. J. Syst. Evol. Microbiol.">
        <title>The Global Catalogue of Microorganisms (GCM) 10K type strain sequencing project: providing services to taxonomists for standard genome sequencing and annotation.</title>
        <authorList>
            <consortium name="The Broad Institute Genomics Platform"/>
            <consortium name="The Broad Institute Genome Sequencing Center for Infectious Disease"/>
            <person name="Wu L."/>
            <person name="Ma J."/>
        </authorList>
    </citation>
    <scope>NUCLEOTIDE SEQUENCE [LARGE SCALE GENOMIC DNA]</scope>
    <source>
        <strain evidence="3">CGMCC 1.12479</strain>
    </source>
</reference>
<dbReference type="PANTHER" id="PTHR22916">
    <property type="entry name" value="GLYCOSYLTRANSFERASE"/>
    <property type="match status" value="1"/>
</dbReference>
<dbReference type="EMBL" id="BMFD01000004">
    <property type="protein sequence ID" value="GGC36989.1"/>
    <property type="molecule type" value="Genomic_DNA"/>
</dbReference>
<dbReference type="CDD" id="cd00761">
    <property type="entry name" value="Glyco_tranf_GTA_type"/>
    <property type="match status" value="1"/>
</dbReference>
<gene>
    <name evidence="2" type="ORF">GCM10010993_14820</name>
</gene>
<dbReference type="Pfam" id="PF00535">
    <property type="entry name" value="Glycos_transf_2"/>
    <property type="match status" value="1"/>
</dbReference>
<keyword evidence="3" id="KW-1185">Reference proteome</keyword>
<organism evidence="2 3">
    <name type="scientific">Belliella aquatica</name>
    <dbReference type="NCBI Taxonomy" id="1323734"/>
    <lineage>
        <taxon>Bacteria</taxon>
        <taxon>Pseudomonadati</taxon>
        <taxon>Bacteroidota</taxon>
        <taxon>Cytophagia</taxon>
        <taxon>Cytophagales</taxon>
        <taxon>Cyclobacteriaceae</taxon>
        <taxon>Belliella</taxon>
    </lineage>
</organism>
<evidence type="ECO:0000259" key="1">
    <source>
        <dbReference type="Pfam" id="PF00535"/>
    </source>
</evidence>
<evidence type="ECO:0000313" key="2">
    <source>
        <dbReference type="EMBL" id="GGC36989.1"/>
    </source>
</evidence>
<dbReference type="Proteomes" id="UP000635885">
    <property type="component" value="Unassembled WGS sequence"/>
</dbReference>
<name>A0ABQ1MDW1_9BACT</name>
<dbReference type="InterPro" id="IPR029044">
    <property type="entry name" value="Nucleotide-diphossugar_trans"/>
</dbReference>
<accession>A0ABQ1MDW1</accession>
<feature type="domain" description="Glycosyltransferase 2-like" evidence="1">
    <location>
        <begin position="8"/>
        <end position="150"/>
    </location>
</feature>
<dbReference type="InterPro" id="IPR001173">
    <property type="entry name" value="Glyco_trans_2-like"/>
</dbReference>
<comment type="caution">
    <text evidence="2">The sequence shown here is derived from an EMBL/GenBank/DDBJ whole genome shotgun (WGS) entry which is preliminary data.</text>
</comment>
<dbReference type="RefSeq" id="WP_188441295.1">
    <property type="nucleotide sequence ID" value="NZ_BMFD01000004.1"/>
</dbReference>
<evidence type="ECO:0000313" key="3">
    <source>
        <dbReference type="Proteomes" id="UP000635885"/>
    </source>
</evidence>
<proteinExistence type="predicted"/>